<dbReference type="PANTHER" id="PTHR43182:SF1">
    <property type="entry name" value="COBALT-PRECORRIN-7 C(5)-METHYLTRANSFERASE"/>
    <property type="match status" value="1"/>
</dbReference>
<dbReference type="PIRSF" id="PIRSF036428">
    <property type="entry name" value="CobL"/>
    <property type="match status" value="1"/>
</dbReference>
<evidence type="ECO:0000256" key="4">
    <source>
        <dbReference type="ARBA" id="ARBA00022573"/>
    </source>
</evidence>
<dbReference type="InterPro" id="IPR014776">
    <property type="entry name" value="4pyrrole_Mease_sub2"/>
</dbReference>
<comment type="pathway">
    <text evidence="2">Cofactor biosynthesis; adenosylcobalamin biosynthesis.</text>
</comment>
<reference evidence="10" key="1">
    <citation type="submission" date="2019-10" db="EMBL/GenBank/DDBJ databases">
        <title>Metagenomic sequencing of thiosulfate-disproportionating enrichment culture.</title>
        <authorList>
            <person name="Umezawa K."/>
            <person name="Kojima H."/>
            <person name="Fukui M."/>
        </authorList>
    </citation>
    <scope>NUCLEOTIDE SEQUENCE</scope>
    <source>
        <strain evidence="10">45J</strain>
    </source>
</reference>
<dbReference type="InterPro" id="IPR035996">
    <property type="entry name" value="4pyrrol_Methylase_sf"/>
</dbReference>
<dbReference type="AlphaFoldDB" id="A0A5J4KV29"/>
<dbReference type="SUPFAM" id="SSF53790">
    <property type="entry name" value="Tetrapyrrole methylase"/>
    <property type="match status" value="1"/>
</dbReference>
<evidence type="ECO:0000256" key="3">
    <source>
        <dbReference type="ARBA" id="ARBA00011977"/>
    </source>
</evidence>
<dbReference type="Pfam" id="PF00590">
    <property type="entry name" value="TP_methylase"/>
    <property type="match status" value="1"/>
</dbReference>
<dbReference type="GO" id="GO:0008276">
    <property type="term" value="F:protein methyltransferase activity"/>
    <property type="evidence" value="ECO:0007669"/>
    <property type="project" value="InterPro"/>
</dbReference>
<evidence type="ECO:0000256" key="7">
    <source>
        <dbReference type="ARBA" id="ARBA00022691"/>
    </source>
</evidence>
<dbReference type="InterPro" id="IPR050714">
    <property type="entry name" value="Cobalamin_biosynth_MTase"/>
</dbReference>
<dbReference type="GO" id="GO:0008176">
    <property type="term" value="F:tRNA (guanine(46)-N7)-methyltransferase activity"/>
    <property type="evidence" value="ECO:0007669"/>
    <property type="project" value="UniProtKB-EC"/>
</dbReference>
<name>A0A5J4KV29_9ZZZZ</name>
<sequence>MNGKLYVIGIGYRPFDKKTKEIIFNASIILASNRLFEVFKRYEEYEAVKDKVKVINNVDETIEFIRTELPSIRAIVLLASGDPMFFGIGRRVVRKFGRDNVSIIPDLSSIQIAFARIKEAWDDAFLMSLHGGPDPEKRRRLPYEIKDIPSLLKRHNKVAILTDKENNPSAIAKELLKSSAFKIFVCERLGYDDEKVIEGTAEEIANKTFREPNVVIIKSGVRSQESEVRFGLTEDEIAHSGGLITKDEVRAVTIHKLRLPQKGILWDIGAGSGSVSIEVSRLYPELKIFTIERDKEQINHIRENKERFNSLNIEVISGEAPDVLINLPSPDRVFIGGSGGRLKEIVDFISDINCEHAVINATTIETLNDAIQYLKGNGFEIKVSEIFISRSKGIAGKNHMSALNPVFIITGEKGDTWKKNIPTAR</sequence>
<evidence type="ECO:0000256" key="2">
    <source>
        <dbReference type="ARBA" id="ARBA00004953"/>
    </source>
</evidence>
<keyword evidence="5 10" id="KW-0489">Methyltransferase</keyword>
<dbReference type="GO" id="GO:0009236">
    <property type="term" value="P:cobalamin biosynthetic process"/>
    <property type="evidence" value="ECO:0007669"/>
    <property type="project" value="UniProtKB-UniPathway"/>
</dbReference>
<accession>A0A5J4KV29</accession>
<keyword evidence="7" id="KW-0949">S-adenosyl-L-methionine</keyword>
<dbReference type="NCBIfam" id="TIGR02467">
    <property type="entry name" value="CbiE"/>
    <property type="match status" value="1"/>
</dbReference>
<dbReference type="Gene3D" id="3.40.1010.10">
    <property type="entry name" value="Cobalt-precorrin-4 Transmethylase, Domain 1"/>
    <property type="match status" value="1"/>
</dbReference>
<dbReference type="GO" id="GO:0000179">
    <property type="term" value="F:rRNA (adenine-N6,N6-)-dimethyltransferase activity"/>
    <property type="evidence" value="ECO:0007669"/>
    <property type="project" value="InterPro"/>
</dbReference>
<keyword evidence="6 10" id="KW-0808">Transferase</keyword>
<dbReference type="EC" id="2.1.1.33" evidence="3"/>
<keyword evidence="8" id="KW-0819">tRNA processing</keyword>
<comment type="caution">
    <text evidence="10">The sequence shown here is derived from an EMBL/GenBank/DDBJ whole genome shotgun (WGS) entry which is preliminary data.</text>
</comment>
<organism evidence="10">
    <name type="scientific">hot springs metagenome</name>
    <dbReference type="NCBI Taxonomy" id="433727"/>
    <lineage>
        <taxon>unclassified sequences</taxon>
        <taxon>metagenomes</taxon>
        <taxon>ecological metagenomes</taxon>
    </lineage>
</organism>
<dbReference type="UniPathway" id="UPA00148"/>
<dbReference type="SUPFAM" id="SSF53335">
    <property type="entry name" value="S-adenosyl-L-methionine-dependent methyltransferases"/>
    <property type="match status" value="1"/>
</dbReference>
<keyword evidence="4" id="KW-0169">Cobalamin biosynthesis</keyword>
<dbReference type="InterPro" id="IPR029063">
    <property type="entry name" value="SAM-dependent_MTases_sf"/>
</dbReference>
<dbReference type="PANTHER" id="PTHR43182">
    <property type="entry name" value="COBALT-PRECORRIN-6B C(15)-METHYLTRANSFERASE (DECARBOXYLATING)"/>
    <property type="match status" value="1"/>
</dbReference>
<evidence type="ECO:0000256" key="8">
    <source>
        <dbReference type="ARBA" id="ARBA00022694"/>
    </source>
</evidence>
<dbReference type="InterPro" id="IPR014008">
    <property type="entry name" value="Cbl_synth_MTase_CbiT"/>
</dbReference>
<dbReference type="InterPro" id="IPR020596">
    <property type="entry name" value="rRNA_Ade_Mease_Trfase_CS"/>
</dbReference>
<dbReference type="Gene3D" id="3.30.950.10">
    <property type="entry name" value="Methyltransferase, Cobalt-precorrin-4 Transmethylase, Domain 2"/>
    <property type="match status" value="1"/>
</dbReference>
<dbReference type="Pfam" id="PF02390">
    <property type="entry name" value="Methyltransf_4"/>
    <property type="match status" value="1"/>
</dbReference>
<dbReference type="InterPro" id="IPR014777">
    <property type="entry name" value="4pyrrole_Mease_sub1"/>
</dbReference>
<evidence type="ECO:0000259" key="9">
    <source>
        <dbReference type="Pfam" id="PF00590"/>
    </source>
</evidence>
<dbReference type="PROSITE" id="PS01131">
    <property type="entry name" value="RRNA_A_DIMETH"/>
    <property type="match status" value="1"/>
</dbReference>
<evidence type="ECO:0000256" key="1">
    <source>
        <dbReference type="ARBA" id="ARBA00000142"/>
    </source>
</evidence>
<dbReference type="EMBL" id="BLAB01000001">
    <property type="protein sequence ID" value="GER93448.1"/>
    <property type="molecule type" value="Genomic_DNA"/>
</dbReference>
<dbReference type="InterPro" id="IPR012818">
    <property type="entry name" value="CbiE"/>
</dbReference>
<protein>
    <recommendedName>
        <fullName evidence="3">tRNA (guanine(46)-N(7))-methyltransferase</fullName>
        <ecNumber evidence="3">2.1.1.33</ecNumber>
    </recommendedName>
</protein>
<feature type="domain" description="Tetrapyrrole methylase" evidence="9">
    <location>
        <begin position="4"/>
        <end position="205"/>
    </location>
</feature>
<evidence type="ECO:0000256" key="5">
    <source>
        <dbReference type="ARBA" id="ARBA00022603"/>
    </source>
</evidence>
<gene>
    <name evidence="10" type="ORF">A45J_1189</name>
</gene>
<proteinExistence type="predicted"/>
<comment type="catalytic activity">
    <reaction evidence="1">
        <text>guanosine(46) in tRNA + S-adenosyl-L-methionine = N(7)-methylguanosine(46) in tRNA + S-adenosyl-L-homocysteine</text>
        <dbReference type="Rhea" id="RHEA:42708"/>
        <dbReference type="Rhea" id="RHEA-COMP:10188"/>
        <dbReference type="Rhea" id="RHEA-COMP:10189"/>
        <dbReference type="ChEBI" id="CHEBI:57856"/>
        <dbReference type="ChEBI" id="CHEBI:59789"/>
        <dbReference type="ChEBI" id="CHEBI:74269"/>
        <dbReference type="ChEBI" id="CHEBI:74480"/>
        <dbReference type="EC" id="2.1.1.33"/>
    </reaction>
</comment>
<dbReference type="NCBIfam" id="TIGR02469">
    <property type="entry name" value="CbiT"/>
    <property type="match status" value="1"/>
</dbReference>
<evidence type="ECO:0000256" key="6">
    <source>
        <dbReference type="ARBA" id="ARBA00022679"/>
    </source>
</evidence>
<dbReference type="InterPro" id="IPR000878">
    <property type="entry name" value="4pyrrol_Mease"/>
</dbReference>
<dbReference type="InterPro" id="IPR003358">
    <property type="entry name" value="tRNA_(Gua-N-7)_MeTrfase_Trmb"/>
</dbReference>
<dbReference type="CDD" id="cd02440">
    <property type="entry name" value="AdoMet_MTases"/>
    <property type="match status" value="1"/>
</dbReference>
<dbReference type="Gene3D" id="3.40.50.150">
    <property type="entry name" value="Vaccinia Virus protein VP39"/>
    <property type="match status" value="1"/>
</dbReference>
<dbReference type="CDD" id="cd11644">
    <property type="entry name" value="Precorrin-6Y-MT"/>
    <property type="match status" value="1"/>
</dbReference>
<dbReference type="InterPro" id="IPR006365">
    <property type="entry name" value="Cbl_synth_CobL"/>
</dbReference>
<evidence type="ECO:0000313" key="10">
    <source>
        <dbReference type="EMBL" id="GER93448.1"/>
    </source>
</evidence>